<evidence type="ECO:0000256" key="1">
    <source>
        <dbReference type="SAM" id="Phobius"/>
    </source>
</evidence>
<keyword evidence="3" id="KW-1185">Reference proteome</keyword>
<accession>A0ABZ0UT73</accession>
<evidence type="ECO:0000313" key="3">
    <source>
        <dbReference type="Proteomes" id="UP001325140"/>
    </source>
</evidence>
<dbReference type="EMBL" id="CP110343">
    <property type="protein sequence ID" value="WPX98130.1"/>
    <property type="molecule type" value="Genomic_DNA"/>
</dbReference>
<proteinExistence type="predicted"/>
<keyword evidence="1" id="KW-0472">Membrane</keyword>
<evidence type="ECO:0000313" key="2">
    <source>
        <dbReference type="EMBL" id="WPX98130.1"/>
    </source>
</evidence>
<keyword evidence="1" id="KW-1133">Transmembrane helix</keyword>
<keyword evidence="1" id="KW-0812">Transmembrane</keyword>
<sequence length="100" mass="11830">MKQVQYENIKSHIILILFTLLCMILTVLFKHMIKEGKDEVHELIQLVQDEKEIVEILALQVEYLKSPKRLIAVKEKDFMLLQHNTANIITWKDFINSIKP</sequence>
<organism evidence="2 3">
    <name type="scientific">Candidatus Fokinia crypta</name>
    <dbReference type="NCBI Taxonomy" id="1920990"/>
    <lineage>
        <taxon>Bacteria</taxon>
        <taxon>Pseudomonadati</taxon>
        <taxon>Pseudomonadota</taxon>
        <taxon>Alphaproteobacteria</taxon>
        <taxon>Rickettsiales</taxon>
        <taxon>Candidatus Midichloriaceae</taxon>
        <taxon>Candidatus Fokinia</taxon>
    </lineage>
</organism>
<name>A0ABZ0UT73_9RICK</name>
<feature type="transmembrane region" description="Helical" evidence="1">
    <location>
        <begin position="12"/>
        <end position="29"/>
    </location>
</feature>
<evidence type="ECO:0008006" key="4">
    <source>
        <dbReference type="Google" id="ProtNLM"/>
    </source>
</evidence>
<gene>
    <name evidence="2" type="ORF">Fokcrypt_00665</name>
</gene>
<protein>
    <recommendedName>
        <fullName evidence="4">Cell division protein FtsL</fullName>
    </recommendedName>
</protein>
<dbReference type="Proteomes" id="UP001325140">
    <property type="component" value="Chromosome"/>
</dbReference>
<reference evidence="2" key="1">
    <citation type="submission" date="2022-10" db="EMBL/GenBank/DDBJ databases">
        <title>Host association and intracellularity evolved multiple times independently in the Rickettsiales.</title>
        <authorList>
            <person name="Castelli M."/>
            <person name="Nardi T."/>
            <person name="Gammuto L."/>
            <person name="Bellinzona G."/>
            <person name="Sabaneyeva E."/>
            <person name="Potekhin A."/>
            <person name="Serra V."/>
            <person name="Petroni G."/>
            <person name="Sassera D."/>
        </authorList>
    </citation>
    <scope>NUCLEOTIDE SEQUENCE [LARGE SCALE GENOMIC DNA]</scope>
    <source>
        <strain evidence="2">US_Bl 11III1</strain>
    </source>
</reference>